<comment type="subcellular location">
    <subcellularLocation>
        <location evidence="1">Cell membrane</location>
        <topology evidence="1">Peripheral membrane protein</topology>
    </subcellularLocation>
</comment>
<dbReference type="Proteomes" id="UP000269148">
    <property type="component" value="Unassembled WGS sequence"/>
</dbReference>
<keyword evidence="14" id="KW-1185">Reference proteome</keyword>
<evidence type="ECO:0000259" key="11">
    <source>
        <dbReference type="PROSITE" id="PS50893"/>
    </source>
</evidence>
<feature type="domain" description="ABC transporter" evidence="11">
    <location>
        <begin position="279"/>
        <end position="479"/>
    </location>
</feature>
<dbReference type="OrthoDB" id="501320at2"/>
<evidence type="ECO:0000313" key="12">
    <source>
        <dbReference type="EMBL" id="AHY16461.1"/>
    </source>
</evidence>
<dbReference type="EMBL" id="CP007586">
    <property type="protein sequence ID" value="AHY16461.1"/>
    <property type="molecule type" value="Genomic_DNA"/>
</dbReference>
<dbReference type="GO" id="GO:0043190">
    <property type="term" value="C:ATP-binding cassette (ABC) transporter complex"/>
    <property type="evidence" value="ECO:0007669"/>
    <property type="project" value="TreeGrafter"/>
</dbReference>
<evidence type="ECO:0000256" key="7">
    <source>
        <dbReference type="ARBA" id="ARBA00022840"/>
    </source>
</evidence>
<evidence type="ECO:0000313" key="14">
    <source>
        <dbReference type="Proteomes" id="UP000025245"/>
    </source>
</evidence>
<dbReference type="PROSITE" id="PS50893">
    <property type="entry name" value="ABC_TRANSPORTER_2"/>
    <property type="match status" value="2"/>
</dbReference>
<feature type="domain" description="ABC transporter" evidence="11">
    <location>
        <begin position="14"/>
        <end position="253"/>
    </location>
</feature>
<keyword evidence="8" id="KW-1278">Translocase</keyword>
<proteinExistence type="inferred from homology"/>
<accession>A0A3L8GGX2</accession>
<evidence type="ECO:0000256" key="9">
    <source>
        <dbReference type="ARBA" id="ARBA00023136"/>
    </source>
</evidence>
<dbReference type="InterPro" id="IPR017871">
    <property type="entry name" value="ABC_transporter-like_CS"/>
</dbReference>
<name>A0A3L8GGX2_STRIN</name>
<reference evidence="13 15" key="2">
    <citation type="submission" date="2018-06" db="EMBL/GenBank/DDBJ databases">
        <title>Mutators as drivers of adaptation in pathogenic bacteria and a risk factor for host jumps and vaccine escape.</title>
        <authorList>
            <person name="Barnes A.C."/>
            <person name="Silayeva O."/>
        </authorList>
    </citation>
    <scope>NUCLEOTIDE SEQUENCE [LARGE SCALE GENOMIC DNA]</scope>
    <source>
        <strain evidence="13 15">QMA0445</strain>
    </source>
</reference>
<dbReference type="AlphaFoldDB" id="A0A3L8GGX2"/>
<keyword evidence="6" id="KW-0547">Nucleotide-binding</keyword>
<evidence type="ECO:0000256" key="5">
    <source>
        <dbReference type="ARBA" id="ARBA00022737"/>
    </source>
</evidence>
<protein>
    <submittedName>
        <fullName evidence="12">ABC transporter ATP-binding protein</fullName>
    </submittedName>
    <submittedName>
        <fullName evidence="13">ATP-binding cassette domain-containing protein</fullName>
    </submittedName>
</protein>
<dbReference type="InterPro" id="IPR003439">
    <property type="entry name" value="ABC_transporter-like_ATP-bd"/>
</dbReference>
<dbReference type="PANTHER" id="PTHR43553">
    <property type="entry name" value="HEAVY METAL TRANSPORTER"/>
    <property type="match status" value="1"/>
</dbReference>
<dbReference type="GO" id="GO:0042626">
    <property type="term" value="F:ATPase-coupled transmembrane transporter activity"/>
    <property type="evidence" value="ECO:0007669"/>
    <property type="project" value="TreeGrafter"/>
</dbReference>
<dbReference type="SMART" id="SM00382">
    <property type="entry name" value="AAA"/>
    <property type="match status" value="2"/>
</dbReference>
<evidence type="ECO:0000256" key="4">
    <source>
        <dbReference type="ARBA" id="ARBA00022475"/>
    </source>
</evidence>
<evidence type="ECO:0000313" key="13">
    <source>
        <dbReference type="EMBL" id="RLU55578.1"/>
    </source>
</evidence>
<dbReference type="PANTHER" id="PTHR43553:SF23">
    <property type="entry name" value="ABC TRANSPORTER ATP-BINDING COMPONENT"/>
    <property type="match status" value="1"/>
</dbReference>
<gene>
    <name evidence="13" type="ORF">DIY07_08500</name>
    <name evidence="12" type="ORF">DQ08_08395</name>
</gene>
<dbReference type="STRING" id="1346.BMF34_08400"/>
<dbReference type="GO" id="GO:0005524">
    <property type="term" value="F:ATP binding"/>
    <property type="evidence" value="ECO:0007669"/>
    <property type="project" value="UniProtKB-KW"/>
</dbReference>
<dbReference type="InterPro" id="IPR027417">
    <property type="entry name" value="P-loop_NTPase"/>
</dbReference>
<comment type="similarity">
    <text evidence="2">Belongs to the ABC transporter superfamily.</text>
</comment>
<keyword evidence="7 13" id="KW-0067">ATP-binding</keyword>
<dbReference type="KEGG" id="siz:SI82_08490"/>
<dbReference type="SUPFAM" id="SSF52540">
    <property type="entry name" value="P-loop containing nucleoside triphosphate hydrolases"/>
    <property type="match status" value="2"/>
</dbReference>
<dbReference type="Proteomes" id="UP000025245">
    <property type="component" value="Chromosome"/>
</dbReference>
<evidence type="ECO:0000256" key="8">
    <source>
        <dbReference type="ARBA" id="ARBA00022967"/>
    </source>
</evidence>
<evidence type="ECO:0000256" key="10">
    <source>
        <dbReference type="ARBA" id="ARBA00025157"/>
    </source>
</evidence>
<dbReference type="Pfam" id="PF00005">
    <property type="entry name" value="ABC_tran"/>
    <property type="match status" value="2"/>
</dbReference>
<dbReference type="InterPro" id="IPR050095">
    <property type="entry name" value="ECF_ABC_transporter_ATP-bd"/>
</dbReference>
<evidence type="ECO:0000256" key="1">
    <source>
        <dbReference type="ARBA" id="ARBA00004202"/>
    </source>
</evidence>
<dbReference type="InterPro" id="IPR003593">
    <property type="entry name" value="AAA+_ATPase"/>
</dbReference>
<dbReference type="KEGG" id="sio:DW64_08380"/>
<evidence type="ECO:0000256" key="6">
    <source>
        <dbReference type="ARBA" id="ARBA00022741"/>
    </source>
</evidence>
<keyword evidence="4" id="KW-1003">Cell membrane</keyword>
<keyword evidence="5" id="KW-0677">Repeat</keyword>
<organism evidence="13 15">
    <name type="scientific">Streptococcus iniae</name>
    <name type="common">Streptococcus shiloi</name>
    <dbReference type="NCBI Taxonomy" id="1346"/>
    <lineage>
        <taxon>Bacteria</taxon>
        <taxon>Bacillati</taxon>
        <taxon>Bacillota</taxon>
        <taxon>Bacilli</taxon>
        <taxon>Lactobacillales</taxon>
        <taxon>Streptococcaceae</taxon>
        <taxon>Streptococcus</taxon>
    </lineage>
</organism>
<dbReference type="Gene3D" id="3.40.50.300">
    <property type="entry name" value="P-loop containing nucleotide triphosphate hydrolases"/>
    <property type="match status" value="2"/>
</dbReference>
<dbReference type="InterPro" id="IPR015856">
    <property type="entry name" value="ABC_transpr_CbiO/EcfA_su"/>
</dbReference>
<evidence type="ECO:0000256" key="2">
    <source>
        <dbReference type="ARBA" id="ARBA00005417"/>
    </source>
</evidence>
<sequence>MEFNNHSLHDDAIIVAKNLQFTYAQNQQLSCQLSDCHIAKGQFIVLCGKSGSGKSTFLKMLNGLIPDYYAGTLTGSLRVADYHVGRESVEVFSNQVSSVFQNPKSQFFYREVKHELVFPCENQGIQASVILDRLHHLAADFQFETLLDSDMYLLSGGQKQRVAIATALMQGTPIMVFDEPTAHLDNKGIAMVKSYLKQLKDAGKTIIIAEHRLHYLVDLADQFFYFNQGNLDRVYSPEEIRSLPQEEREAYGLRSLDISPLFEELEAMVAPKEHVKTGLYLKHLTIKASDKKLLYLPEMHFDKGSITGILGSNGIGKSQLATYLTGLLEDKASEIRFEGKLLSAKERLEKTSLVMQDVSLQLFAESVSKEITLGQRKAVDADQVLDALALKDLMTRHPASLSGGEQQRVMIAASLLSEKDIFIFDEPSSGLDFVQMKALAALLKKLRAQGKVVILISHDEELLANTCDHLYQLEDYKFC</sequence>
<dbReference type="GO" id="GO:0016887">
    <property type="term" value="F:ATP hydrolysis activity"/>
    <property type="evidence" value="ECO:0007669"/>
    <property type="project" value="InterPro"/>
</dbReference>
<dbReference type="PROSITE" id="PS00211">
    <property type="entry name" value="ABC_TRANSPORTER_1"/>
    <property type="match status" value="2"/>
</dbReference>
<dbReference type="EMBL" id="QLQD01000074">
    <property type="protein sequence ID" value="RLU55578.1"/>
    <property type="molecule type" value="Genomic_DNA"/>
</dbReference>
<dbReference type="KEGG" id="siq:DQ08_08395"/>
<evidence type="ECO:0000313" key="15">
    <source>
        <dbReference type="Proteomes" id="UP000269148"/>
    </source>
</evidence>
<reference evidence="12 14" key="1">
    <citation type="journal article" date="2014" name="Genome Announc.">
        <title>Complete Genome Sequence of a Virulent Strain, Streptococcus iniae ISET0901, Isolated from Diseased Tilapia.</title>
        <authorList>
            <person name="Pridgeon J.W."/>
            <person name="Zhang D."/>
            <person name="Zhang L."/>
        </authorList>
    </citation>
    <scope>NUCLEOTIDE SEQUENCE [LARGE SCALE GENOMIC DNA]</scope>
    <source>
        <strain evidence="12 14">ISET0901</strain>
    </source>
</reference>
<keyword evidence="9" id="KW-0472">Membrane</keyword>
<comment type="function">
    <text evidence="10">Probably part of an ABC transporter complex. Responsible for energy coupling to the transport system.</text>
</comment>
<dbReference type="CDD" id="cd03225">
    <property type="entry name" value="ABC_cobalt_CbiO_domain1"/>
    <property type="match status" value="1"/>
</dbReference>
<keyword evidence="3" id="KW-0813">Transport</keyword>
<evidence type="ECO:0000256" key="3">
    <source>
        <dbReference type="ARBA" id="ARBA00022448"/>
    </source>
</evidence>